<accession>A0ABW3KQA7</accession>
<dbReference type="EMBL" id="JBHTKM010000012">
    <property type="protein sequence ID" value="MFD1015018.1"/>
    <property type="molecule type" value="Genomic_DNA"/>
</dbReference>
<sequence length="141" mass="15976">MNLFKKLTNRILIISSGFLILVIGISYFLYNISQPTYLVCGTETPEFVCGTVSPNLTENAQKGKQIFNANCAACHKLTKNMTGPALAKTDSTLLWKWMTIKNEKIDSSKIKELGIDYHRNLWGKSLKSSELNEIYEYMKAE</sequence>
<evidence type="ECO:0000256" key="4">
    <source>
        <dbReference type="PROSITE-ProRule" id="PRU00433"/>
    </source>
</evidence>
<keyword evidence="3 4" id="KW-0408">Iron</keyword>
<dbReference type="SUPFAM" id="SSF46626">
    <property type="entry name" value="Cytochrome c"/>
    <property type="match status" value="1"/>
</dbReference>
<evidence type="ECO:0000256" key="3">
    <source>
        <dbReference type="ARBA" id="ARBA00023004"/>
    </source>
</evidence>
<evidence type="ECO:0000259" key="6">
    <source>
        <dbReference type="PROSITE" id="PS51007"/>
    </source>
</evidence>
<keyword evidence="5" id="KW-0812">Transmembrane</keyword>
<dbReference type="Pfam" id="PF00034">
    <property type="entry name" value="Cytochrom_C"/>
    <property type="match status" value="1"/>
</dbReference>
<feature type="domain" description="Cytochrome c" evidence="6">
    <location>
        <begin position="58"/>
        <end position="141"/>
    </location>
</feature>
<evidence type="ECO:0000256" key="5">
    <source>
        <dbReference type="SAM" id="Phobius"/>
    </source>
</evidence>
<keyword evidence="5" id="KW-1133">Transmembrane helix</keyword>
<dbReference type="Proteomes" id="UP001597086">
    <property type="component" value="Unassembled WGS sequence"/>
</dbReference>
<evidence type="ECO:0000313" key="8">
    <source>
        <dbReference type="Proteomes" id="UP001597086"/>
    </source>
</evidence>
<dbReference type="InterPro" id="IPR009056">
    <property type="entry name" value="Cyt_c-like_dom"/>
</dbReference>
<evidence type="ECO:0000256" key="1">
    <source>
        <dbReference type="ARBA" id="ARBA00022617"/>
    </source>
</evidence>
<comment type="caution">
    <text evidence="7">The sequence shown here is derived from an EMBL/GenBank/DDBJ whole genome shotgun (WGS) entry which is preliminary data.</text>
</comment>
<dbReference type="PROSITE" id="PS51007">
    <property type="entry name" value="CYTC"/>
    <property type="match status" value="1"/>
</dbReference>
<keyword evidence="1 4" id="KW-0349">Heme</keyword>
<dbReference type="InterPro" id="IPR036909">
    <property type="entry name" value="Cyt_c-like_dom_sf"/>
</dbReference>
<keyword evidence="5" id="KW-0472">Membrane</keyword>
<keyword evidence="2 4" id="KW-0479">Metal-binding</keyword>
<feature type="transmembrane region" description="Helical" evidence="5">
    <location>
        <begin position="12"/>
        <end position="30"/>
    </location>
</feature>
<dbReference type="RefSeq" id="WP_386114147.1">
    <property type="nucleotide sequence ID" value="NZ_JBHTKM010000012.1"/>
</dbReference>
<proteinExistence type="predicted"/>
<organism evidence="7 8">
    <name type="scientific">Winogradskyella rapida</name>
    <dbReference type="NCBI Taxonomy" id="549701"/>
    <lineage>
        <taxon>Bacteria</taxon>
        <taxon>Pseudomonadati</taxon>
        <taxon>Bacteroidota</taxon>
        <taxon>Flavobacteriia</taxon>
        <taxon>Flavobacteriales</taxon>
        <taxon>Flavobacteriaceae</taxon>
        <taxon>Winogradskyella</taxon>
    </lineage>
</organism>
<evidence type="ECO:0000256" key="2">
    <source>
        <dbReference type="ARBA" id="ARBA00022723"/>
    </source>
</evidence>
<protein>
    <submittedName>
        <fullName evidence="7">C-type cytochrome</fullName>
    </submittedName>
</protein>
<dbReference type="Gene3D" id="1.10.760.10">
    <property type="entry name" value="Cytochrome c-like domain"/>
    <property type="match status" value="1"/>
</dbReference>
<name>A0ABW3KQA7_9FLAO</name>
<keyword evidence="8" id="KW-1185">Reference proteome</keyword>
<gene>
    <name evidence="7" type="ORF">ACFQ13_03700</name>
</gene>
<evidence type="ECO:0000313" key="7">
    <source>
        <dbReference type="EMBL" id="MFD1015018.1"/>
    </source>
</evidence>
<reference evidence="8" key="1">
    <citation type="journal article" date="2019" name="Int. J. Syst. Evol. Microbiol.">
        <title>The Global Catalogue of Microorganisms (GCM) 10K type strain sequencing project: providing services to taxonomists for standard genome sequencing and annotation.</title>
        <authorList>
            <consortium name="The Broad Institute Genomics Platform"/>
            <consortium name="The Broad Institute Genome Sequencing Center for Infectious Disease"/>
            <person name="Wu L."/>
            <person name="Ma J."/>
        </authorList>
    </citation>
    <scope>NUCLEOTIDE SEQUENCE [LARGE SCALE GENOMIC DNA]</scope>
    <source>
        <strain evidence="8">CCUG 56098</strain>
    </source>
</reference>